<organism evidence="1 2">
    <name type="scientific">Stackebrandtia nassauensis (strain DSM 44728 / CIP 108903 / NRRL B-16338 / NBRC 102104 / LLR-40K-21)</name>
    <dbReference type="NCBI Taxonomy" id="446470"/>
    <lineage>
        <taxon>Bacteria</taxon>
        <taxon>Bacillati</taxon>
        <taxon>Actinomycetota</taxon>
        <taxon>Actinomycetes</taxon>
        <taxon>Glycomycetales</taxon>
        <taxon>Glycomycetaceae</taxon>
        <taxon>Stackebrandtia</taxon>
    </lineage>
</organism>
<dbReference type="eggNOG" id="ENOG5033JJ0">
    <property type="taxonomic scope" value="Bacteria"/>
</dbReference>
<evidence type="ECO:0000313" key="2">
    <source>
        <dbReference type="Proteomes" id="UP000000844"/>
    </source>
</evidence>
<dbReference type="EMBL" id="CP001778">
    <property type="protein sequence ID" value="ADD44058.1"/>
    <property type="molecule type" value="Genomic_DNA"/>
</dbReference>
<dbReference type="AlphaFoldDB" id="D3Q3Z1"/>
<dbReference type="HOGENOM" id="CLU_359768_0_0_11"/>
<keyword evidence="2" id="KW-1185">Reference proteome</keyword>
<gene>
    <name evidence="1" type="ordered locus">Snas_4412</name>
</gene>
<evidence type="ECO:0000313" key="1">
    <source>
        <dbReference type="EMBL" id="ADD44058.1"/>
    </source>
</evidence>
<proteinExistence type="predicted"/>
<protein>
    <submittedName>
        <fullName evidence="1">Uncharacterized protein</fullName>
    </submittedName>
</protein>
<dbReference type="Proteomes" id="UP000000844">
    <property type="component" value="Chromosome"/>
</dbReference>
<name>D3Q3Z1_STANL</name>
<accession>D3Q3Z1</accession>
<dbReference type="KEGG" id="sna:Snas_4412"/>
<reference evidence="1 2" key="1">
    <citation type="journal article" date="2009" name="Stand. Genomic Sci.">
        <title>Complete genome sequence of Stackebrandtia nassauensis type strain (LLR-40K-21).</title>
        <authorList>
            <person name="Munk C."/>
            <person name="Lapidus A."/>
            <person name="Copeland A."/>
            <person name="Jando M."/>
            <person name="Mayilraj S."/>
            <person name="Glavina Del Rio T."/>
            <person name="Nolan M."/>
            <person name="Chen F."/>
            <person name="Lucas S."/>
            <person name="Tice H."/>
            <person name="Cheng J.F."/>
            <person name="Han C."/>
            <person name="Detter J.C."/>
            <person name="Bruce D."/>
            <person name="Goodwin L."/>
            <person name="Chain P."/>
            <person name="Pitluck S."/>
            <person name="Goker M."/>
            <person name="Ovchinikova G."/>
            <person name="Pati A."/>
            <person name="Ivanova N."/>
            <person name="Mavromatis K."/>
            <person name="Chen A."/>
            <person name="Palaniappan K."/>
            <person name="Land M."/>
            <person name="Hauser L."/>
            <person name="Chang Y.J."/>
            <person name="Jeffries C.D."/>
            <person name="Bristow J."/>
            <person name="Eisen J.A."/>
            <person name="Markowitz V."/>
            <person name="Hugenholtz P."/>
            <person name="Kyrpides N.C."/>
            <person name="Klenk H.P."/>
        </authorList>
    </citation>
    <scope>NUCLEOTIDE SEQUENCE [LARGE SCALE GENOMIC DNA]</scope>
    <source>
        <strain evidence="2">DSM 44728 / CIP 108903 / NRRL B-16338 / NBRC 102104 / LLR-40K-21</strain>
    </source>
</reference>
<sequence>MIRPWRVGVLTDTTSKEGVREAIAKLSSVWGGQFMPIFDIGAPIEELEQQGRQYDVDSLDADAVDGPLGVLLRKPGWIWSGRGPWGPFGEEEGFRKGLLPVRSFIDTSTTLVQPTWDREDQDDLLYAANWGLPDHLGLSLASNGYDNELRSAPYLEVLSSREPNRSTVGVLSATILHIRANPRGYLDGFTGIYVVRPDHPEDVVEFWNMRVYGTKIIGVSAMGTEELLKLLISSGLPFVTDRGMNAGSEVQQDLCVWGFDDASHEISEAIQMVAARNGMKVRPYDRESWTRFEFQGLQTPFTRSIRADFRPGAHWFDIALPTLPINDEPDIIARGIIAAEINLHSVFGQDPRLTGSIPPYRRHSSLLKHALSMEGIDHARVTDSGVALGVSAERDHARFPFVYNQDVMRLLFDDDSVSITQSDIGKFQSRAAEKFGGVFSGVFSQPGNRAAVALAAGRNAGVTLPHLRQTVESQRGNWPDPLYERSLSPKDYAVQQLNRLLYSGLFVPTLRVQCSTCRADSYVSADNLATTMTCEFCGDSFKLALSHSLVQPEWRYRLAAHLRADQVQALLPALATTSFLSQLRHIEEPPLSHMLGLEVSIDRKTVEVDVAVYLPDHDWTVVLGEVKTANYIDANDIANLRFLQDKLSEKGVRCLLLFATLKDEFSSHEIDELRELVEQSKPIQTRNGRVLPNMPLVLTNPDLSQPPGSQSHPWRWDDKNFAGVIGTAIASCERNLGLRNYEFSRSNGQREIQYEWNS</sequence>